<keyword evidence="13" id="KW-0472">Membrane</keyword>
<comment type="cofactor">
    <cofactor evidence="18 19">
        <name>Zn(2+)</name>
        <dbReference type="ChEBI" id="CHEBI:29105"/>
    </cofactor>
    <text evidence="18 19">Binds 1 zinc ion per subunit.</text>
</comment>
<reference evidence="23 24" key="1">
    <citation type="journal article" date="2018" name="Sci. Rep.">
        <title>Comparative analysis of the Pocillopora damicornis genome highlights role of immune system in coral evolution.</title>
        <authorList>
            <person name="Cunning R."/>
            <person name="Bay R.A."/>
            <person name="Gillette P."/>
            <person name="Baker A.C."/>
            <person name="Traylor-Knowles N."/>
        </authorList>
    </citation>
    <scope>NUCLEOTIDE SEQUENCE [LARGE SCALE GENOMIC DNA]</scope>
    <source>
        <strain evidence="23">RSMAS</strain>
        <tissue evidence="23">Whole animal</tissue>
    </source>
</reference>
<dbReference type="Pfam" id="PF00090">
    <property type="entry name" value="TSP_1"/>
    <property type="match status" value="1"/>
</dbReference>
<dbReference type="PROSITE" id="PS50060">
    <property type="entry name" value="MAM_2"/>
    <property type="match status" value="1"/>
</dbReference>
<feature type="disulfide bond" evidence="18">
    <location>
        <begin position="123"/>
        <end position="145"/>
    </location>
</feature>
<evidence type="ECO:0000256" key="14">
    <source>
        <dbReference type="ARBA" id="ARBA00023145"/>
    </source>
</evidence>
<dbReference type="PROSITE" id="PS51864">
    <property type="entry name" value="ASTACIN"/>
    <property type="match status" value="1"/>
</dbReference>
<dbReference type="Proteomes" id="UP000275408">
    <property type="component" value="Unassembled WGS sequence"/>
</dbReference>
<feature type="binding site" evidence="18">
    <location>
        <position position="157"/>
    </location>
    <ligand>
        <name>Zn(2+)</name>
        <dbReference type="ChEBI" id="CHEBI:29105"/>
        <note>catalytic</note>
    </ligand>
</feature>
<evidence type="ECO:0000259" key="21">
    <source>
        <dbReference type="PROSITE" id="PS51670"/>
    </source>
</evidence>
<dbReference type="InterPro" id="IPR001506">
    <property type="entry name" value="Peptidase_M12A"/>
</dbReference>
<keyword evidence="10 18" id="KW-0862">Zinc</keyword>
<dbReference type="GO" id="GO:0004222">
    <property type="term" value="F:metalloendopeptidase activity"/>
    <property type="evidence" value="ECO:0007669"/>
    <property type="project" value="UniProtKB-UniRule"/>
</dbReference>
<evidence type="ECO:0000256" key="7">
    <source>
        <dbReference type="ARBA" id="ARBA00022729"/>
    </source>
</evidence>
<keyword evidence="11" id="KW-1133">Transmembrane helix</keyword>
<accession>A0A3M6UIF4</accession>
<dbReference type="PROSITE" id="PS50092">
    <property type="entry name" value="TSP1"/>
    <property type="match status" value="2"/>
</dbReference>
<feature type="domain" description="ShKT" evidence="21">
    <location>
        <begin position="587"/>
        <end position="624"/>
    </location>
</feature>
<evidence type="ECO:0000256" key="18">
    <source>
        <dbReference type="PROSITE-ProRule" id="PRU01211"/>
    </source>
</evidence>
<feature type="domain" description="ShKT" evidence="21">
    <location>
        <begin position="631"/>
        <end position="665"/>
    </location>
</feature>
<dbReference type="Pfam" id="PF01400">
    <property type="entry name" value="Astacin"/>
    <property type="match status" value="1"/>
</dbReference>
<dbReference type="FunFam" id="3.40.390.10:FF:000015">
    <property type="entry name" value="Meprin A subunit"/>
    <property type="match status" value="1"/>
</dbReference>
<keyword evidence="15 17" id="KW-1015">Disulfide bond</keyword>
<dbReference type="InterPro" id="IPR000998">
    <property type="entry name" value="MAM_dom"/>
</dbReference>
<keyword evidence="7" id="KW-0732">Signal</keyword>
<gene>
    <name evidence="23" type="ORF">pdam_00022004</name>
</gene>
<proteinExistence type="predicted"/>
<feature type="binding site" evidence="18">
    <location>
        <position position="163"/>
    </location>
    <ligand>
        <name>Zn(2+)</name>
        <dbReference type="ChEBI" id="CHEBI:29105"/>
        <note>catalytic</note>
    </ligand>
</feature>
<evidence type="ECO:0000259" key="22">
    <source>
        <dbReference type="PROSITE" id="PS51864"/>
    </source>
</evidence>
<evidence type="ECO:0000256" key="15">
    <source>
        <dbReference type="ARBA" id="ARBA00023157"/>
    </source>
</evidence>
<comment type="subcellular location">
    <subcellularLocation>
        <location evidence="2">Membrane</location>
        <topology evidence="2">Single-pass membrane protein</topology>
    </subcellularLocation>
</comment>
<protein>
    <recommendedName>
        <fullName evidence="19">Metalloendopeptidase</fullName>
        <ecNumber evidence="19">3.4.24.-</ecNumber>
    </recommendedName>
</protein>
<dbReference type="EC" id="3.4.24.-" evidence="19"/>
<dbReference type="PANTHER" id="PTHR10127">
    <property type="entry name" value="DISCOIDIN, CUB, EGF, LAMININ , AND ZINC METALLOPROTEASE DOMAIN CONTAINING"/>
    <property type="match status" value="1"/>
</dbReference>
<evidence type="ECO:0000256" key="5">
    <source>
        <dbReference type="ARBA" id="ARBA00022692"/>
    </source>
</evidence>
<keyword evidence="16" id="KW-0325">Glycoprotein</keyword>
<dbReference type="Gene3D" id="3.40.390.10">
    <property type="entry name" value="Collagenase (Catalytic Domain)"/>
    <property type="match status" value="1"/>
</dbReference>
<dbReference type="SUPFAM" id="SSF49899">
    <property type="entry name" value="Concanavalin A-like lectins/glucanases"/>
    <property type="match status" value="1"/>
</dbReference>
<dbReference type="GO" id="GO:0090729">
    <property type="term" value="F:toxin activity"/>
    <property type="evidence" value="ECO:0007669"/>
    <property type="project" value="UniProtKB-KW"/>
</dbReference>
<organism evidence="23 24">
    <name type="scientific">Pocillopora damicornis</name>
    <name type="common">Cauliflower coral</name>
    <name type="synonym">Millepora damicornis</name>
    <dbReference type="NCBI Taxonomy" id="46731"/>
    <lineage>
        <taxon>Eukaryota</taxon>
        <taxon>Metazoa</taxon>
        <taxon>Cnidaria</taxon>
        <taxon>Anthozoa</taxon>
        <taxon>Hexacorallia</taxon>
        <taxon>Scleractinia</taxon>
        <taxon>Astrocoeniina</taxon>
        <taxon>Pocilloporidae</taxon>
        <taxon>Pocillopora</taxon>
    </lineage>
</organism>
<dbReference type="CDD" id="cd04280">
    <property type="entry name" value="ZnMc_astacin_like"/>
    <property type="match status" value="1"/>
</dbReference>
<evidence type="ECO:0000256" key="6">
    <source>
        <dbReference type="ARBA" id="ARBA00022723"/>
    </source>
</evidence>
<dbReference type="SMART" id="SM00209">
    <property type="entry name" value="TSP1"/>
    <property type="match status" value="2"/>
</dbReference>
<dbReference type="InterPro" id="IPR013320">
    <property type="entry name" value="ConA-like_dom_sf"/>
</dbReference>
<feature type="disulfide bond" evidence="17">
    <location>
        <begin position="631"/>
        <end position="665"/>
    </location>
</feature>
<sequence length="665" mass="75411">MAHLRKKRQTANIETQSGGTVFDRIEEANNGNISQFYQGDIVLDPELKEYIKTGGNSRNAVRGRKRLWTSRIIPYRVPSHMGHITSNVRVAINEFHRTTCLRFVNYYSGYHKNYIEFSNKDGCSSRVGKRYHSPGKQIISIGPGCNNVGTIIHEIMHAIGFFHEQSRMDRDKYVRINWENILTGFSDQFDRYSWRTIDHLGVSYDYQSIMHYDRLAFTKNGEPTIVAVGNENMEFGSPSRRLSSRDILEINALYDCKATTSYGWATWSGWTPCDEKCYRTRERYCYHSGNIKSCGGNVNGYGVEIQRVKCSSSICPAPIDGHWGRWSDWGSCSKTCNDGIRKRFRRCDNPSPAHGGKNCQGYERGQEMCILKRCHLEKDDVDFENSRLGMWGNSNTDNLNWNFNRGFTSTIHTGPDKDHTNGQGFYLYVESSLTRPGQRAELVSPWTPARRGGQCLKFYYTMYGSTMGSLAIKLQLSNGKNWLIFYKHGNQGKGWKKGMGNINVPLGLSYKLAIQGTIGQAGYSDIAIDDVYIDPGLCKCQDDYYTCHIWATKGECSANKKWMRENCKRSCNVCGAISATTPPPANCEDDSQYKGQCPGWAKIGECQKNPAWMKLHCRKSCKICAPGVTACKDSDKRCSAWAKIGECTKNPLWMKPNCKLSCKQC</sequence>
<evidence type="ECO:0000256" key="3">
    <source>
        <dbReference type="ARBA" id="ARBA00022656"/>
    </source>
</evidence>
<dbReference type="EMBL" id="RCHS01001441">
    <property type="protein sequence ID" value="RMX53432.1"/>
    <property type="molecule type" value="Genomic_DNA"/>
</dbReference>
<dbReference type="InterPro" id="IPR000884">
    <property type="entry name" value="TSP1_rpt"/>
</dbReference>
<keyword evidence="24" id="KW-1185">Reference proteome</keyword>
<evidence type="ECO:0000256" key="13">
    <source>
        <dbReference type="ARBA" id="ARBA00023136"/>
    </source>
</evidence>
<feature type="active site" evidence="18">
    <location>
        <position position="154"/>
    </location>
</feature>
<keyword evidence="5" id="KW-0812">Transmembrane</keyword>
<comment type="caution">
    <text evidence="17">Lacks conserved residue(s) required for the propagation of feature annotation.</text>
</comment>
<dbReference type="PANTHER" id="PTHR10127:SF850">
    <property type="entry name" value="METALLOENDOPEPTIDASE"/>
    <property type="match status" value="1"/>
</dbReference>
<keyword evidence="6 18" id="KW-0479">Metal-binding</keyword>
<dbReference type="InterPro" id="IPR024079">
    <property type="entry name" value="MetalloPept_cat_dom_sf"/>
</dbReference>
<dbReference type="OrthoDB" id="5958694at2759"/>
<dbReference type="CDD" id="cd06263">
    <property type="entry name" value="MAM"/>
    <property type="match status" value="1"/>
</dbReference>
<dbReference type="SUPFAM" id="SSF55486">
    <property type="entry name" value="Metalloproteases ('zincins'), catalytic domain"/>
    <property type="match status" value="1"/>
</dbReference>
<keyword evidence="8" id="KW-0677">Repeat</keyword>
<keyword evidence="3" id="KW-0800">Toxin</keyword>
<comment type="caution">
    <text evidence="23">The sequence shown here is derived from an EMBL/GenBank/DDBJ whole genome shotgun (WGS) entry which is preliminary data.</text>
</comment>
<dbReference type="SMART" id="SM00235">
    <property type="entry name" value="ZnMc"/>
    <property type="match status" value="1"/>
</dbReference>
<evidence type="ECO:0000256" key="19">
    <source>
        <dbReference type="RuleBase" id="RU361183"/>
    </source>
</evidence>
<evidence type="ECO:0000256" key="16">
    <source>
        <dbReference type="ARBA" id="ARBA00023180"/>
    </source>
</evidence>
<dbReference type="Pfam" id="PF01549">
    <property type="entry name" value="ShK"/>
    <property type="match status" value="2"/>
</dbReference>
<dbReference type="InterPro" id="IPR006026">
    <property type="entry name" value="Peptidase_Metallo"/>
</dbReference>
<feature type="domain" description="MAM" evidence="20">
    <location>
        <begin position="379"/>
        <end position="540"/>
    </location>
</feature>
<dbReference type="AlphaFoldDB" id="A0A3M6UIF4"/>
<dbReference type="PRINTS" id="PR00020">
    <property type="entry name" value="MAMDOMAIN"/>
</dbReference>
<feature type="domain" description="ShKT" evidence="21">
    <location>
        <begin position="538"/>
        <end position="574"/>
    </location>
</feature>
<dbReference type="InterPro" id="IPR036383">
    <property type="entry name" value="TSP1_rpt_sf"/>
</dbReference>
<keyword evidence="12 18" id="KW-0482">Metalloprotease</keyword>
<feature type="binding site" evidence="18">
    <location>
        <position position="153"/>
    </location>
    <ligand>
        <name>Zn(2+)</name>
        <dbReference type="ChEBI" id="CHEBI:29105"/>
        <note>catalytic</note>
    </ligand>
</feature>
<evidence type="ECO:0000256" key="8">
    <source>
        <dbReference type="ARBA" id="ARBA00022737"/>
    </source>
</evidence>
<evidence type="ECO:0000256" key="10">
    <source>
        <dbReference type="ARBA" id="ARBA00022833"/>
    </source>
</evidence>
<dbReference type="PRINTS" id="PR00480">
    <property type="entry name" value="ASTACIN"/>
</dbReference>
<dbReference type="GO" id="GO:0016020">
    <property type="term" value="C:membrane"/>
    <property type="evidence" value="ECO:0007669"/>
    <property type="project" value="UniProtKB-SubCell"/>
</dbReference>
<evidence type="ECO:0000313" key="24">
    <source>
        <dbReference type="Proteomes" id="UP000275408"/>
    </source>
</evidence>
<evidence type="ECO:0000313" key="23">
    <source>
        <dbReference type="EMBL" id="RMX53432.1"/>
    </source>
</evidence>
<evidence type="ECO:0000259" key="20">
    <source>
        <dbReference type="PROSITE" id="PS50060"/>
    </source>
</evidence>
<dbReference type="SMART" id="SM00137">
    <property type="entry name" value="MAM"/>
    <property type="match status" value="1"/>
</dbReference>
<dbReference type="SUPFAM" id="SSF82895">
    <property type="entry name" value="TSP-1 type 1 repeat"/>
    <property type="match status" value="1"/>
</dbReference>
<dbReference type="GO" id="GO:0008270">
    <property type="term" value="F:zinc ion binding"/>
    <property type="evidence" value="ECO:0007669"/>
    <property type="project" value="UniProtKB-UniRule"/>
</dbReference>
<evidence type="ECO:0000256" key="4">
    <source>
        <dbReference type="ARBA" id="ARBA00022670"/>
    </source>
</evidence>
<feature type="domain" description="Peptidase M12A" evidence="22">
    <location>
        <begin position="59"/>
        <end position="257"/>
    </location>
</feature>
<dbReference type="PROSITE" id="PS51670">
    <property type="entry name" value="SHKT"/>
    <property type="match status" value="3"/>
</dbReference>
<evidence type="ECO:0000256" key="12">
    <source>
        <dbReference type="ARBA" id="ARBA00023049"/>
    </source>
</evidence>
<comment type="function">
    <text evidence="1">Metalloprotease.</text>
</comment>
<evidence type="ECO:0000256" key="9">
    <source>
        <dbReference type="ARBA" id="ARBA00022801"/>
    </source>
</evidence>
<keyword evidence="14" id="KW-0865">Zymogen</keyword>
<evidence type="ECO:0000256" key="1">
    <source>
        <dbReference type="ARBA" id="ARBA00002657"/>
    </source>
</evidence>
<evidence type="ECO:0000256" key="2">
    <source>
        <dbReference type="ARBA" id="ARBA00004167"/>
    </source>
</evidence>
<evidence type="ECO:0000256" key="17">
    <source>
        <dbReference type="PROSITE-ProRule" id="PRU01005"/>
    </source>
</evidence>
<dbReference type="SMART" id="SM00254">
    <property type="entry name" value="ShKT"/>
    <property type="match status" value="3"/>
</dbReference>
<dbReference type="Pfam" id="PF00629">
    <property type="entry name" value="MAM"/>
    <property type="match status" value="1"/>
</dbReference>
<keyword evidence="4 18" id="KW-0645">Protease</keyword>
<dbReference type="InterPro" id="IPR034035">
    <property type="entry name" value="Astacin-like_dom"/>
</dbReference>
<dbReference type="FunFam" id="2.20.100.10:FF:000007">
    <property type="entry name" value="Thrombospondin 1"/>
    <property type="match status" value="1"/>
</dbReference>
<dbReference type="InterPro" id="IPR003582">
    <property type="entry name" value="ShKT_dom"/>
</dbReference>
<evidence type="ECO:0000256" key="11">
    <source>
        <dbReference type="ARBA" id="ARBA00022989"/>
    </source>
</evidence>
<dbReference type="Gene3D" id="2.20.100.10">
    <property type="entry name" value="Thrombospondin type-1 (TSP1) repeat"/>
    <property type="match status" value="1"/>
</dbReference>
<dbReference type="GO" id="GO:0006508">
    <property type="term" value="P:proteolysis"/>
    <property type="evidence" value="ECO:0007669"/>
    <property type="project" value="UniProtKB-KW"/>
</dbReference>
<dbReference type="Gene3D" id="2.60.120.200">
    <property type="match status" value="1"/>
</dbReference>
<keyword evidence="9 18" id="KW-0378">Hydrolase</keyword>
<name>A0A3M6UIF4_POCDA</name>